<dbReference type="EMBL" id="AP012057">
    <property type="protein sequence ID" value="BAN01551.1"/>
    <property type="molecule type" value="Genomic_DNA"/>
</dbReference>
<proteinExistence type="predicted"/>
<keyword evidence="1" id="KW-1133">Transmembrane helix</keyword>
<evidence type="ECO:0000313" key="3">
    <source>
        <dbReference type="Proteomes" id="UP000011863"/>
    </source>
</evidence>
<sequence length="148" mass="16336">MRRLTLDATIGRVDHHPSRCCSPRHTPRTRPSCRRPNSPVHVEIRLRATSKPGRTHSGGLAERLEQDCKSTDDGREFRWADRADTVRWMSFVSFAALKSTLLISGLVADSTTTRILAAIALIVAFIAEELSANRVVVAAKSANGRTCQ</sequence>
<keyword evidence="1" id="KW-0812">Transmembrane</keyword>
<keyword evidence="1" id="KW-0472">Membrane</keyword>
<feature type="transmembrane region" description="Helical" evidence="1">
    <location>
        <begin position="88"/>
        <end position="108"/>
    </location>
</feature>
<reference evidence="2 3" key="1">
    <citation type="journal article" date="2013" name="Int. J. Syst. Evol. Microbiol.">
        <title>Ilumatobacter nonamiense sp. nov. and Ilumatobacter coccineum sp. nov., isolated from seashore sand.</title>
        <authorList>
            <person name="Matsumoto A."/>
            <person name="Kasai H."/>
            <person name="Matsuo Y."/>
            <person name="Shizuri Y."/>
            <person name="Ichikawa N."/>
            <person name="Fujita N."/>
            <person name="Omura S."/>
            <person name="Takahashi Y."/>
        </authorList>
    </citation>
    <scope>NUCLEOTIDE SEQUENCE [LARGE SCALE GENOMIC DNA]</scope>
    <source>
        <strain evidence="3">NBRC 103263 / KCTC 29153 / YM16-304</strain>
    </source>
</reference>
<keyword evidence="3" id="KW-1185">Reference proteome</keyword>
<gene>
    <name evidence="2" type="ORF">YM304_12370</name>
</gene>
<accession>A0A6C7E4M1</accession>
<organism evidence="2 3">
    <name type="scientific">Ilumatobacter coccineus (strain NBRC 103263 / KCTC 29153 / YM16-304)</name>
    <dbReference type="NCBI Taxonomy" id="1313172"/>
    <lineage>
        <taxon>Bacteria</taxon>
        <taxon>Bacillati</taxon>
        <taxon>Actinomycetota</taxon>
        <taxon>Acidimicrobiia</taxon>
        <taxon>Acidimicrobiales</taxon>
        <taxon>Ilumatobacteraceae</taxon>
        <taxon>Ilumatobacter</taxon>
    </lineage>
</organism>
<dbReference type="Proteomes" id="UP000011863">
    <property type="component" value="Chromosome"/>
</dbReference>
<dbReference type="AlphaFoldDB" id="A0A6C7E4M1"/>
<name>A0A6C7E4M1_ILUCY</name>
<feature type="transmembrane region" description="Helical" evidence="1">
    <location>
        <begin position="114"/>
        <end position="132"/>
    </location>
</feature>
<protein>
    <submittedName>
        <fullName evidence="2">Uncharacterized protein</fullName>
    </submittedName>
</protein>
<dbReference type="KEGG" id="aym:YM304_12370"/>
<evidence type="ECO:0000256" key="1">
    <source>
        <dbReference type="SAM" id="Phobius"/>
    </source>
</evidence>
<evidence type="ECO:0000313" key="2">
    <source>
        <dbReference type="EMBL" id="BAN01551.1"/>
    </source>
</evidence>